<reference evidence="3 4" key="1">
    <citation type="submission" date="2019-11" db="EMBL/GenBank/DDBJ databases">
        <title>Type strains purchased from KCTC, JCM and DSMZ.</title>
        <authorList>
            <person name="Lu H."/>
        </authorList>
    </citation>
    <scope>NUCLEOTIDE SEQUENCE [LARGE SCALE GENOMIC DNA]</scope>
    <source>
        <strain evidence="3 4">JCM 31587</strain>
    </source>
</reference>
<sequence>MNKWIASAALMLALPSASMAAQPSLKEQIVGTWTYVSVDLIRADGTREALFGPDPQGQASFDANGRYILMTSRAGQARFASSNRMEATPEESKAVVQATIAHFGSYSVDEANQTITFHIQTSTFPNWNGTEQKRPFTISADELRWKTPASTGGGTAEVVLKRAR</sequence>
<proteinExistence type="predicted"/>
<evidence type="ECO:0000256" key="1">
    <source>
        <dbReference type="SAM" id="SignalP"/>
    </source>
</evidence>
<protein>
    <recommendedName>
        <fullName evidence="2">Lipocalin-like domain-containing protein</fullName>
    </recommendedName>
</protein>
<dbReference type="InterPro" id="IPR024311">
    <property type="entry name" value="Lipocalin-like"/>
</dbReference>
<keyword evidence="1" id="KW-0732">Signal</keyword>
<organism evidence="3 4">
    <name type="scientific">Massilia eburnea</name>
    <dbReference type="NCBI Taxonomy" id="1776165"/>
    <lineage>
        <taxon>Bacteria</taxon>
        <taxon>Pseudomonadati</taxon>
        <taxon>Pseudomonadota</taxon>
        <taxon>Betaproteobacteria</taxon>
        <taxon>Burkholderiales</taxon>
        <taxon>Oxalobacteraceae</taxon>
        <taxon>Telluria group</taxon>
        <taxon>Massilia</taxon>
    </lineage>
</organism>
<evidence type="ECO:0000259" key="2">
    <source>
        <dbReference type="Pfam" id="PF13924"/>
    </source>
</evidence>
<comment type="caution">
    <text evidence="3">The sequence shown here is derived from an EMBL/GenBank/DDBJ whole genome shotgun (WGS) entry which is preliminary data.</text>
</comment>
<accession>A0A6L6QHQ5</accession>
<gene>
    <name evidence="3" type="ORF">GM658_14155</name>
</gene>
<keyword evidence="4" id="KW-1185">Reference proteome</keyword>
<dbReference type="EMBL" id="WNKX01000009">
    <property type="protein sequence ID" value="MTW11745.1"/>
    <property type="molecule type" value="Genomic_DNA"/>
</dbReference>
<evidence type="ECO:0000313" key="4">
    <source>
        <dbReference type="Proteomes" id="UP000472320"/>
    </source>
</evidence>
<dbReference type="OrthoDB" id="118834at2"/>
<feature type="chain" id="PRO_5026986676" description="Lipocalin-like domain-containing protein" evidence="1">
    <location>
        <begin position="21"/>
        <end position="164"/>
    </location>
</feature>
<dbReference type="Pfam" id="PF13924">
    <property type="entry name" value="Lipocalin_5"/>
    <property type="match status" value="1"/>
</dbReference>
<feature type="domain" description="Lipocalin-like" evidence="2">
    <location>
        <begin position="30"/>
        <end position="149"/>
    </location>
</feature>
<dbReference type="AlphaFoldDB" id="A0A6L6QHQ5"/>
<evidence type="ECO:0000313" key="3">
    <source>
        <dbReference type="EMBL" id="MTW11745.1"/>
    </source>
</evidence>
<name>A0A6L6QHQ5_9BURK</name>
<dbReference type="RefSeq" id="WP_155454694.1">
    <property type="nucleotide sequence ID" value="NZ_WNKX01000009.1"/>
</dbReference>
<feature type="signal peptide" evidence="1">
    <location>
        <begin position="1"/>
        <end position="20"/>
    </location>
</feature>
<dbReference type="Proteomes" id="UP000472320">
    <property type="component" value="Unassembled WGS sequence"/>
</dbReference>